<reference evidence="4" key="1">
    <citation type="journal article" date="2020" name="Stud. Mycol.">
        <title>101 Dothideomycetes genomes: a test case for predicting lifestyles and emergence of pathogens.</title>
        <authorList>
            <person name="Haridas S."/>
            <person name="Albert R."/>
            <person name="Binder M."/>
            <person name="Bloem J."/>
            <person name="Labutti K."/>
            <person name="Salamov A."/>
            <person name="Andreopoulos B."/>
            <person name="Baker S."/>
            <person name="Barry K."/>
            <person name="Bills G."/>
            <person name="Bluhm B."/>
            <person name="Cannon C."/>
            <person name="Castanera R."/>
            <person name="Culley D."/>
            <person name="Daum C."/>
            <person name="Ezra D."/>
            <person name="Gonzalez J."/>
            <person name="Henrissat B."/>
            <person name="Kuo A."/>
            <person name="Liang C."/>
            <person name="Lipzen A."/>
            <person name="Lutzoni F."/>
            <person name="Magnuson J."/>
            <person name="Mondo S."/>
            <person name="Nolan M."/>
            <person name="Ohm R."/>
            <person name="Pangilinan J."/>
            <person name="Park H.-J."/>
            <person name="Ramirez L."/>
            <person name="Alfaro M."/>
            <person name="Sun H."/>
            <person name="Tritt A."/>
            <person name="Yoshinaga Y."/>
            <person name="Zwiers L.-H."/>
            <person name="Turgeon B."/>
            <person name="Goodwin S."/>
            <person name="Spatafora J."/>
            <person name="Crous P."/>
            <person name="Grigoriev I."/>
        </authorList>
    </citation>
    <scope>NUCLEOTIDE SEQUENCE</scope>
    <source>
        <strain evidence="4">CBS 675.92</strain>
    </source>
</reference>
<feature type="chain" id="PRO_5025363329" evidence="1">
    <location>
        <begin position="24"/>
        <end position="681"/>
    </location>
</feature>
<gene>
    <name evidence="4" type="ORF">CC80DRAFT_537311</name>
</gene>
<evidence type="ECO:0000313" key="5">
    <source>
        <dbReference type="Proteomes" id="UP000800035"/>
    </source>
</evidence>
<dbReference type="Proteomes" id="UP000800035">
    <property type="component" value="Unassembled WGS sequence"/>
</dbReference>
<dbReference type="InterPro" id="IPR035398">
    <property type="entry name" value="Bac_rhamnosid_C"/>
</dbReference>
<dbReference type="Gene3D" id="2.60.420.10">
    <property type="entry name" value="Maltose phosphorylase, domain 3"/>
    <property type="match status" value="1"/>
</dbReference>
<dbReference type="PANTHER" id="PTHR34987:SF5">
    <property type="entry name" value="ALPHA-RHAMNOSIDASE"/>
    <property type="match status" value="1"/>
</dbReference>
<dbReference type="OrthoDB" id="10036721at2759"/>
<dbReference type="AlphaFoldDB" id="A0A6A5TXP2"/>
<evidence type="ECO:0000313" key="4">
    <source>
        <dbReference type="EMBL" id="KAF1953727.1"/>
    </source>
</evidence>
<evidence type="ECO:0000256" key="1">
    <source>
        <dbReference type="SAM" id="SignalP"/>
    </source>
</evidence>
<sequence>MKFPTCFWGTLALSFSPTLVVTATPCWRNTRCSGPSVAAFSGPWDSNIYAPASRTVQPKTVFTTRNRTSTPYIGSGKLQGNGSNIVYDFALEVGGIISLSYSASGPGSIGLAFTEASTWIGEWSDASNGKFAGRDGALYVNITAASNGTYTMPDKVMRGGFRYMTAFLLSNSNTNVDISNVQLEISFQPTWSDLRAYQGYFHSSDELLNRIWYAGAYTLQTNAVPVNTGRWVPMLANGWANNGTLGPGDTIIVDGAKRDRAVWPGDMGIAVPSSFVSIGDLDSVKNALQVMYDYQNKDGSFPEAGPPLLQQNSDTYHMWTMIGTYKYMLYTNDDAFVRRNWAKYLRAMEYIYRKVDASGLVNQTGTRDWARWQTGFNNTEANVILYHTLNTGASLATWLNDTTGLANQWLNYATSLQTAITKHCYDEAYGAFRDNATATRLHPQDANSMAILFGIVNATSPTASSISSRLTENWSPIGAVAPELPENISPFISSFEIQAHLTVGETDRALDLIRRTWGWYANHPNGTGSTVIEGYLVNGTFGYRSSRGYGYDASYVSHAHGWSSGPTSALTEYIVGLIVTEPAGRSWELKPQFGDLEFAEAGFTTVRGKFRAKWEKRDGGYLATVETPIGTTGSLGLPVLQSGKVPVIKINGQIVPVDDTSLQGGRMIKDLEGGKYEIEVS</sequence>
<dbReference type="EMBL" id="ML977002">
    <property type="protein sequence ID" value="KAF1953727.1"/>
    <property type="molecule type" value="Genomic_DNA"/>
</dbReference>
<dbReference type="InterPro" id="IPR035396">
    <property type="entry name" value="Bac_rhamnosid6H"/>
</dbReference>
<accession>A0A6A5TXP2</accession>
<dbReference type="PANTHER" id="PTHR34987">
    <property type="entry name" value="C, PUTATIVE (AFU_ORTHOLOGUE AFUA_3G02880)-RELATED"/>
    <property type="match status" value="1"/>
</dbReference>
<dbReference type="Gene3D" id="1.50.10.10">
    <property type="match status" value="1"/>
</dbReference>
<evidence type="ECO:0000259" key="2">
    <source>
        <dbReference type="Pfam" id="PF17389"/>
    </source>
</evidence>
<dbReference type="SUPFAM" id="SSF48208">
    <property type="entry name" value="Six-hairpin glycosidases"/>
    <property type="match status" value="1"/>
</dbReference>
<feature type="domain" description="Alpha-L-rhamnosidase C-terminal" evidence="3">
    <location>
        <begin position="580"/>
        <end position="644"/>
    </location>
</feature>
<keyword evidence="1" id="KW-0732">Signal</keyword>
<protein>
    <submittedName>
        <fullName evidence="4">Six-hairpin glycosidase</fullName>
    </submittedName>
</protein>
<organism evidence="4 5">
    <name type="scientific">Byssothecium circinans</name>
    <dbReference type="NCBI Taxonomy" id="147558"/>
    <lineage>
        <taxon>Eukaryota</taxon>
        <taxon>Fungi</taxon>
        <taxon>Dikarya</taxon>
        <taxon>Ascomycota</taxon>
        <taxon>Pezizomycotina</taxon>
        <taxon>Dothideomycetes</taxon>
        <taxon>Pleosporomycetidae</taxon>
        <taxon>Pleosporales</taxon>
        <taxon>Massarineae</taxon>
        <taxon>Massarinaceae</taxon>
        <taxon>Byssothecium</taxon>
    </lineage>
</organism>
<name>A0A6A5TXP2_9PLEO</name>
<keyword evidence="4" id="KW-0378">Hydrolase</keyword>
<dbReference type="InterPro" id="IPR012341">
    <property type="entry name" value="6hp_glycosidase-like_sf"/>
</dbReference>
<keyword evidence="4" id="KW-0326">Glycosidase</keyword>
<dbReference type="Pfam" id="PF17389">
    <property type="entry name" value="Bac_rhamnosid6H"/>
    <property type="match status" value="1"/>
</dbReference>
<proteinExistence type="predicted"/>
<dbReference type="GO" id="GO:0005975">
    <property type="term" value="P:carbohydrate metabolic process"/>
    <property type="evidence" value="ECO:0007669"/>
    <property type="project" value="InterPro"/>
</dbReference>
<feature type="domain" description="Alpha-L-rhamnosidase six-hairpin glycosidase" evidence="2">
    <location>
        <begin position="251"/>
        <end position="461"/>
    </location>
</feature>
<evidence type="ECO:0000259" key="3">
    <source>
        <dbReference type="Pfam" id="PF17390"/>
    </source>
</evidence>
<dbReference type="InterPro" id="IPR008928">
    <property type="entry name" value="6-hairpin_glycosidase_sf"/>
</dbReference>
<dbReference type="GO" id="GO:0016798">
    <property type="term" value="F:hydrolase activity, acting on glycosyl bonds"/>
    <property type="evidence" value="ECO:0007669"/>
    <property type="project" value="UniProtKB-KW"/>
</dbReference>
<keyword evidence="5" id="KW-1185">Reference proteome</keyword>
<feature type="signal peptide" evidence="1">
    <location>
        <begin position="1"/>
        <end position="23"/>
    </location>
</feature>
<dbReference type="FunFam" id="1.50.10.10:FF:000052">
    <property type="entry name" value="Alpha-L-rhamnosidase B, putative"/>
    <property type="match status" value="1"/>
</dbReference>
<dbReference type="Pfam" id="PF17390">
    <property type="entry name" value="Bac_rhamnosid_C"/>
    <property type="match status" value="1"/>
</dbReference>